<organism evidence="1 2">
    <name type="scientific">Lacicoccus qingdaonensis</name>
    <dbReference type="NCBI Taxonomy" id="576118"/>
    <lineage>
        <taxon>Bacteria</taxon>
        <taxon>Bacillati</taxon>
        <taxon>Bacillota</taxon>
        <taxon>Bacilli</taxon>
        <taxon>Bacillales</taxon>
        <taxon>Salinicoccaceae</taxon>
        <taxon>Lacicoccus</taxon>
    </lineage>
</organism>
<gene>
    <name evidence="1" type="ORF">SAMN05216216_10253</name>
</gene>
<dbReference type="STRING" id="576118.SAMN05216216_10253"/>
<protein>
    <submittedName>
        <fullName evidence="1">Putative inner membrane protein</fullName>
    </submittedName>
</protein>
<dbReference type="Gene3D" id="1.10.3540.10">
    <property type="entry name" value="uncharacterized protein from magnetospirillum magneticum domain"/>
    <property type="match status" value="1"/>
</dbReference>
<dbReference type="EMBL" id="FNFY01000002">
    <property type="protein sequence ID" value="SDK32628.1"/>
    <property type="molecule type" value="Genomic_DNA"/>
</dbReference>
<evidence type="ECO:0000313" key="2">
    <source>
        <dbReference type="Proteomes" id="UP000199008"/>
    </source>
</evidence>
<reference evidence="2" key="1">
    <citation type="submission" date="2016-10" db="EMBL/GenBank/DDBJ databases">
        <authorList>
            <person name="Varghese N."/>
            <person name="Submissions S."/>
        </authorList>
    </citation>
    <scope>NUCLEOTIDE SEQUENCE [LARGE SCALE GENOMIC DNA]</scope>
    <source>
        <strain evidence="2">CGMCC 1.8895</strain>
    </source>
</reference>
<evidence type="ECO:0000313" key="1">
    <source>
        <dbReference type="EMBL" id="SDK32628.1"/>
    </source>
</evidence>
<dbReference type="InterPro" id="IPR014948">
    <property type="entry name" value="BrxA"/>
</dbReference>
<proteinExistence type="predicted"/>
<dbReference type="Proteomes" id="UP000199008">
    <property type="component" value="Unassembled WGS sequence"/>
</dbReference>
<dbReference type="InterPro" id="IPR023137">
    <property type="entry name" value="BrxA_sf"/>
</dbReference>
<name>A0A1G9AZK1_9BACL</name>
<dbReference type="RefSeq" id="WP_092984066.1">
    <property type="nucleotide sequence ID" value="NZ_FNFY01000002.1"/>
</dbReference>
<dbReference type="OrthoDB" id="3078533at2"/>
<keyword evidence="2" id="KW-1185">Reference proteome</keyword>
<dbReference type="AlphaFoldDB" id="A0A1G9AZK1"/>
<sequence>MAYSASFTKEKWAEQEIGVVTELMLEGKTRKEALDTVTESNLFQLRSPVSVKNRFNMVYKRAEMFDDKIKKHFIAASDDDKKALTLYSFLKVYQLPLEFYYEVLLYKYETNEVLYTNDFFYFFEAKASISERVDTWRTVTIKRLISAMTLFFREAKILEKMNDKEFAIHPIYISNDLKAYAKEHMPLLYSFTTLERGNNE</sequence>
<dbReference type="Pfam" id="PF08849">
    <property type="entry name" value="BrxA"/>
    <property type="match status" value="1"/>
</dbReference>
<accession>A0A1G9AZK1</accession>